<name>A0AAD2A1P0_9LAMI</name>
<dbReference type="EMBL" id="OU503051">
    <property type="protein sequence ID" value="CAI9778221.1"/>
    <property type="molecule type" value="Genomic_DNA"/>
</dbReference>
<reference evidence="2" key="1">
    <citation type="submission" date="2023-05" db="EMBL/GenBank/DDBJ databases">
        <authorList>
            <person name="Huff M."/>
        </authorList>
    </citation>
    <scope>NUCLEOTIDE SEQUENCE</scope>
</reference>
<evidence type="ECO:0000313" key="3">
    <source>
        <dbReference type="Proteomes" id="UP000834106"/>
    </source>
</evidence>
<organism evidence="2 3">
    <name type="scientific">Fraxinus pennsylvanica</name>
    <dbReference type="NCBI Taxonomy" id="56036"/>
    <lineage>
        <taxon>Eukaryota</taxon>
        <taxon>Viridiplantae</taxon>
        <taxon>Streptophyta</taxon>
        <taxon>Embryophyta</taxon>
        <taxon>Tracheophyta</taxon>
        <taxon>Spermatophyta</taxon>
        <taxon>Magnoliopsida</taxon>
        <taxon>eudicotyledons</taxon>
        <taxon>Gunneridae</taxon>
        <taxon>Pentapetalae</taxon>
        <taxon>asterids</taxon>
        <taxon>lamiids</taxon>
        <taxon>Lamiales</taxon>
        <taxon>Oleaceae</taxon>
        <taxon>Oleeae</taxon>
        <taxon>Fraxinus</taxon>
    </lineage>
</organism>
<sequence length="272" mass="30558">MERTQPSHQLVLAAFHGTTQASADSIDAICCQCSVALHNKKFAKQKELPISHLTMEMQNTVDGGCGRIEASAVVDSTFCVADRHHEPYEGFATRILSSRKSERDGSIISRGLGCRGIPDNHRSDTVLNEKGEKRRESCTAMIVVKRDKPGTWIVRKFVRDHNHPLVVSLSKKRPTFDEKDKKIQELTAELRVKKRLSAAYRDQLLTLMKDTTSNHARRRWREAVVSMNRSLSTGLPYQSTTLSHMGSFWMRLLSLATLSPEFTATVSLAFSS</sequence>
<accession>A0AAD2A1P0</accession>
<gene>
    <name evidence="2" type="ORF">FPE_LOCUS25651</name>
</gene>
<evidence type="ECO:0000259" key="1">
    <source>
        <dbReference type="Pfam" id="PF03101"/>
    </source>
</evidence>
<dbReference type="PANTHER" id="PTHR46328">
    <property type="entry name" value="FAR-RED IMPAIRED RESPONSIVE (FAR1) FAMILY PROTEIN-RELATED"/>
    <property type="match status" value="1"/>
</dbReference>
<dbReference type="InterPro" id="IPR004330">
    <property type="entry name" value="FAR1_DNA_bnd_dom"/>
</dbReference>
<dbReference type="AlphaFoldDB" id="A0AAD2A1P0"/>
<evidence type="ECO:0000313" key="2">
    <source>
        <dbReference type="EMBL" id="CAI9778221.1"/>
    </source>
</evidence>
<protein>
    <recommendedName>
        <fullName evidence="1">FAR1 domain-containing protein</fullName>
    </recommendedName>
</protein>
<dbReference type="Proteomes" id="UP000834106">
    <property type="component" value="Chromosome 16"/>
</dbReference>
<keyword evidence="3" id="KW-1185">Reference proteome</keyword>
<proteinExistence type="predicted"/>
<feature type="domain" description="FAR1" evidence="1">
    <location>
        <begin position="90"/>
        <end position="166"/>
    </location>
</feature>
<dbReference type="PANTHER" id="PTHR46328:SF8">
    <property type="entry name" value="PROTEIN FAR1-RELATED SEQUENCE 2-LIKE"/>
    <property type="match status" value="1"/>
</dbReference>
<dbReference type="Pfam" id="PF03101">
    <property type="entry name" value="FAR1"/>
    <property type="match status" value="1"/>
</dbReference>